<evidence type="ECO:0000256" key="1">
    <source>
        <dbReference type="ARBA" id="ARBA00005946"/>
    </source>
</evidence>
<dbReference type="OrthoDB" id="9634803at2759"/>
<gene>
    <name evidence="6" type="primary">LOC101704365</name>
    <name evidence="3" type="ORF">GW7_03029</name>
</gene>
<dbReference type="PANTHER" id="PTHR38819">
    <property type="entry name" value="PROLINE-RICH PROTEIN 20A-RELATED"/>
    <property type="match status" value="1"/>
</dbReference>
<dbReference type="Proteomes" id="UP000006813">
    <property type="component" value="Unassembled WGS sequence"/>
</dbReference>
<protein>
    <submittedName>
        <fullName evidence="3 6">Proline-rich protein 20</fullName>
    </submittedName>
</protein>
<reference evidence="3 4" key="1">
    <citation type="journal article" date="2011" name="Nature">
        <title>Genome sequencing reveals insights into physiology and longevity of the naked mole rat.</title>
        <authorList>
            <person name="Kim E.B."/>
            <person name="Fang X."/>
            <person name="Fushan A.A."/>
            <person name="Huang Z."/>
            <person name="Lobanov A.V."/>
            <person name="Han L."/>
            <person name="Marino S.M."/>
            <person name="Sun X."/>
            <person name="Turanov A.A."/>
            <person name="Yang P."/>
            <person name="Yim S.H."/>
            <person name="Zhao X."/>
            <person name="Kasaikina M.V."/>
            <person name="Stoletzki N."/>
            <person name="Peng C."/>
            <person name="Polak P."/>
            <person name="Xiong Z."/>
            <person name="Kiezun A."/>
            <person name="Zhu Y."/>
            <person name="Chen Y."/>
            <person name="Kryukov G.V."/>
            <person name="Zhang Q."/>
            <person name="Peshkin L."/>
            <person name="Yang L."/>
            <person name="Bronson R.T."/>
            <person name="Buffenstein R."/>
            <person name="Wang B."/>
            <person name="Han C."/>
            <person name="Li Q."/>
            <person name="Chen L."/>
            <person name="Zhao W."/>
            <person name="Sunyaev S.R."/>
            <person name="Park T.J."/>
            <person name="Zhang G."/>
            <person name="Wang J."/>
            <person name="Gladyshev V.N."/>
        </authorList>
    </citation>
    <scope>NUCLEOTIDE SEQUENCE [LARGE SCALE GENOMIC DNA]</scope>
</reference>
<feature type="compositionally biased region" description="Acidic residues" evidence="2">
    <location>
        <begin position="105"/>
        <end position="122"/>
    </location>
</feature>
<evidence type="ECO:0000313" key="5">
    <source>
        <dbReference type="Proteomes" id="UP000694906"/>
    </source>
</evidence>
<dbReference type="InterPro" id="IPR031439">
    <property type="entry name" value="PRR20"/>
</dbReference>
<organism evidence="3 4">
    <name type="scientific">Heterocephalus glaber</name>
    <name type="common">Naked mole rat</name>
    <dbReference type="NCBI Taxonomy" id="10181"/>
    <lineage>
        <taxon>Eukaryota</taxon>
        <taxon>Metazoa</taxon>
        <taxon>Chordata</taxon>
        <taxon>Craniata</taxon>
        <taxon>Vertebrata</taxon>
        <taxon>Euteleostomi</taxon>
        <taxon>Mammalia</taxon>
        <taxon>Eutheria</taxon>
        <taxon>Euarchontoglires</taxon>
        <taxon>Glires</taxon>
        <taxon>Rodentia</taxon>
        <taxon>Hystricomorpha</taxon>
        <taxon>Bathyergidae</taxon>
        <taxon>Heterocephalus</taxon>
    </lineage>
</organism>
<dbReference type="KEGG" id="hgl:101704365"/>
<evidence type="ECO:0000256" key="2">
    <source>
        <dbReference type="SAM" id="MobiDB-lite"/>
    </source>
</evidence>
<dbReference type="GeneID" id="101704365"/>
<evidence type="ECO:0000313" key="6">
    <source>
        <dbReference type="RefSeq" id="XP_004872416.3"/>
    </source>
</evidence>
<dbReference type="AlphaFoldDB" id="G5B329"/>
<reference evidence="6" key="2">
    <citation type="submission" date="2025-04" db="UniProtKB">
        <authorList>
            <consortium name="RefSeq"/>
        </authorList>
    </citation>
    <scope>IDENTIFICATION</scope>
</reference>
<name>G5B329_HETGA</name>
<dbReference type="PANTHER" id="PTHR38819:SF1">
    <property type="entry name" value="PROLINE-RICH PROTEIN 20G"/>
    <property type="match status" value="1"/>
</dbReference>
<comment type="similarity">
    <text evidence="1">Belongs to the PRR20 family.</text>
</comment>
<sequence>MEEQRPPKRPRAVAPDPASDGDLRESDYPGVEPEDPGEADGPVEPGQPEKPIAYVNPMRCEVPVHAEPAEPAQRGRIRRRPRQTGRAHTRRQSRRAGRRSRWETDSQEQLEESQEQLEESQELDVHGQVDDQEEPSHVDVEARWTPPFSFITAPTVHEDEVSGHRSHPTQVAGEIREPSPVSGYWAVLGRQISAIYPCIGFIPLLGSSLHFMETSFGTHVFGVPVFFTNIAR</sequence>
<proteinExistence type="inferred from homology"/>
<dbReference type="eggNOG" id="ENOG502TFGJ">
    <property type="taxonomic scope" value="Eukaryota"/>
</dbReference>
<evidence type="ECO:0000313" key="4">
    <source>
        <dbReference type="Proteomes" id="UP000006813"/>
    </source>
</evidence>
<feature type="compositionally biased region" description="Basic and acidic residues" evidence="2">
    <location>
        <begin position="123"/>
        <end position="138"/>
    </location>
</feature>
<dbReference type="Proteomes" id="UP000694906">
    <property type="component" value="Unplaced"/>
</dbReference>
<evidence type="ECO:0000313" key="3">
    <source>
        <dbReference type="EMBL" id="EHB03690.1"/>
    </source>
</evidence>
<dbReference type="EMBL" id="JH168161">
    <property type="protein sequence ID" value="EHB03690.1"/>
    <property type="molecule type" value="Genomic_DNA"/>
</dbReference>
<feature type="compositionally biased region" description="Basic residues" evidence="2">
    <location>
        <begin position="75"/>
        <end position="99"/>
    </location>
</feature>
<dbReference type="Pfam" id="PF15708">
    <property type="entry name" value="PRR20"/>
    <property type="match status" value="1"/>
</dbReference>
<dbReference type="InParanoid" id="G5B329"/>
<keyword evidence="5" id="KW-1185">Reference proteome</keyword>
<dbReference type="RefSeq" id="XP_004872416.3">
    <property type="nucleotide sequence ID" value="XM_004872359.3"/>
</dbReference>
<accession>G5B329</accession>
<feature type="region of interest" description="Disordered" evidence="2">
    <location>
        <begin position="1"/>
        <end position="138"/>
    </location>
</feature>